<sequence length="65" mass="7385">MNPSERELLEKLDNLVLTASPDELQKIQEIDLQTQLNGTSFYDAFVNSPSLANQSMKQESQESNR</sequence>
<comment type="caution">
    <text evidence="1">The sequence shown here is derived from an EMBL/GenBank/DDBJ whole genome shotgun (WGS) entry which is preliminary data.</text>
</comment>
<dbReference type="Proteomes" id="UP000004348">
    <property type="component" value="Chromosome"/>
</dbReference>
<proteinExistence type="predicted"/>
<gene>
    <name evidence="1" type="ORF">Nlim_0778</name>
</gene>
<dbReference type="EMBL" id="AEGP01000030">
    <property type="protein sequence ID" value="EGG42333.1"/>
    <property type="molecule type" value="Genomic_DNA"/>
</dbReference>
<reference evidence="1" key="1">
    <citation type="journal article" date="2011" name="PLoS ONE">
        <title>Genome of a low-salinity ammonia-oxidizing archaeon determined by single-cell and metagenomic analysis.</title>
        <authorList>
            <person name="Blainey P.C."/>
            <person name="Mosier A.C."/>
            <person name="Potanina A."/>
            <person name="Francis C.A."/>
            <person name="Quake S.R."/>
        </authorList>
    </citation>
    <scope>NUCLEOTIDE SEQUENCE [LARGE SCALE GENOMIC DNA]</scope>
    <source>
        <strain evidence="1">SFB1</strain>
    </source>
</reference>
<dbReference type="HOGENOM" id="CLU_2730148_0_0_2"/>
<organism evidence="1">
    <name type="scientific">Candidatus Nitrosarchaeum limnium SFB1</name>
    <dbReference type="NCBI Taxonomy" id="886738"/>
    <lineage>
        <taxon>Archaea</taxon>
        <taxon>Nitrososphaerota</taxon>
        <taxon>Nitrososphaeria</taxon>
        <taxon>Nitrosopumilales</taxon>
        <taxon>Nitrosopumilaceae</taxon>
        <taxon>Nitrosarchaeum</taxon>
    </lineage>
</organism>
<dbReference type="AlphaFoldDB" id="F3KJW9"/>
<name>F3KJW9_9ARCH</name>
<evidence type="ECO:0000313" key="1">
    <source>
        <dbReference type="EMBL" id="EGG42333.1"/>
    </source>
</evidence>
<accession>F3KJW9</accession>
<protein>
    <submittedName>
        <fullName evidence="1">Uncharacterized protein</fullName>
    </submittedName>
</protein>